<evidence type="ECO:0000259" key="1">
    <source>
        <dbReference type="SMART" id="SM00829"/>
    </source>
</evidence>
<dbReference type="AlphaFoldDB" id="A0A1H6TTW0"/>
<dbReference type="SMART" id="SM00829">
    <property type="entry name" value="PKS_ER"/>
    <property type="match status" value="1"/>
</dbReference>
<proteinExistence type="predicted"/>
<dbReference type="InterPro" id="IPR011032">
    <property type="entry name" value="GroES-like_sf"/>
</dbReference>
<sequence length="303" mass="32982">MKAIVIETFGGVDQLVMKDIEKPELKPDRMLVEMHATSVNPIDIKRRKGDYGGKLPIILGGDVSGKVIEVGEAVTDFKVGDRVMANGSKTYAEIVSVRPDKAVILDESISYEEAAAVPLTGQTAYEALVRRGKVQKDSRVLIHAGSGGVGSLAIQIAKNKGAWVAATASTSNQELLKALGADRAINYEKEAFDEVLEDIDFVLDTIGGSVLEKSLYLIKNKGKLLSIAGDPGDYVDTEIYDAGYFSMKPTKDALDQLHDWLVERKLKPVISDVIPFKEESVKEAHNQSEAGHVRGKLIIKMKD</sequence>
<dbReference type="OrthoDB" id="9792162at2"/>
<dbReference type="RefSeq" id="WP_091635142.1">
    <property type="nucleotide sequence ID" value="NZ_FNYW01000024.1"/>
</dbReference>
<dbReference type="Proteomes" id="UP000198564">
    <property type="component" value="Unassembled WGS sequence"/>
</dbReference>
<feature type="domain" description="Enoyl reductase (ER)" evidence="1">
    <location>
        <begin position="10"/>
        <end position="299"/>
    </location>
</feature>
<protein>
    <submittedName>
        <fullName evidence="2">NADPH:quinone reductase</fullName>
    </submittedName>
</protein>
<dbReference type="PANTHER" id="PTHR11695">
    <property type="entry name" value="ALCOHOL DEHYDROGENASE RELATED"/>
    <property type="match status" value="1"/>
</dbReference>
<gene>
    <name evidence="2" type="ORF">SAMN04488113_1245</name>
</gene>
<dbReference type="SUPFAM" id="SSF50129">
    <property type="entry name" value="GroES-like"/>
    <property type="match status" value="1"/>
</dbReference>
<evidence type="ECO:0000313" key="3">
    <source>
        <dbReference type="Proteomes" id="UP000198564"/>
    </source>
</evidence>
<dbReference type="Gene3D" id="3.40.50.720">
    <property type="entry name" value="NAD(P)-binding Rossmann-like Domain"/>
    <property type="match status" value="1"/>
</dbReference>
<dbReference type="STRING" id="1130080.SAMN04488113_1245"/>
<dbReference type="SUPFAM" id="SSF51735">
    <property type="entry name" value="NAD(P)-binding Rossmann-fold domains"/>
    <property type="match status" value="1"/>
</dbReference>
<keyword evidence="3" id="KW-1185">Reference proteome</keyword>
<dbReference type="Pfam" id="PF08240">
    <property type="entry name" value="ADH_N"/>
    <property type="match status" value="1"/>
</dbReference>
<dbReference type="PANTHER" id="PTHR11695:SF294">
    <property type="entry name" value="RETICULON-4-INTERACTING PROTEIN 1, MITOCHONDRIAL"/>
    <property type="match status" value="1"/>
</dbReference>
<dbReference type="EMBL" id="FNYW01000024">
    <property type="protein sequence ID" value="SEI83499.1"/>
    <property type="molecule type" value="Genomic_DNA"/>
</dbReference>
<dbReference type="InterPro" id="IPR036291">
    <property type="entry name" value="NAD(P)-bd_dom_sf"/>
</dbReference>
<dbReference type="InterPro" id="IPR013154">
    <property type="entry name" value="ADH-like_N"/>
</dbReference>
<dbReference type="GO" id="GO:0016491">
    <property type="term" value="F:oxidoreductase activity"/>
    <property type="evidence" value="ECO:0007669"/>
    <property type="project" value="InterPro"/>
</dbReference>
<accession>A0A1H6TTW0</accession>
<dbReference type="CDD" id="cd05289">
    <property type="entry name" value="MDR_like_2"/>
    <property type="match status" value="1"/>
</dbReference>
<organism evidence="2 3">
    <name type="scientific">Alkalibacterium gilvum</name>
    <dbReference type="NCBI Taxonomy" id="1130080"/>
    <lineage>
        <taxon>Bacteria</taxon>
        <taxon>Bacillati</taxon>
        <taxon>Bacillota</taxon>
        <taxon>Bacilli</taxon>
        <taxon>Lactobacillales</taxon>
        <taxon>Carnobacteriaceae</taxon>
        <taxon>Alkalibacterium</taxon>
    </lineage>
</organism>
<dbReference type="InterPro" id="IPR050700">
    <property type="entry name" value="YIM1/Zinc_Alcohol_DH_Fams"/>
</dbReference>
<reference evidence="3" key="1">
    <citation type="submission" date="2016-10" db="EMBL/GenBank/DDBJ databases">
        <authorList>
            <person name="Varghese N."/>
            <person name="Submissions S."/>
        </authorList>
    </citation>
    <scope>NUCLEOTIDE SEQUENCE [LARGE SCALE GENOMIC DNA]</scope>
    <source>
        <strain evidence="3">DSM 25751</strain>
    </source>
</reference>
<name>A0A1H6TTW0_9LACT</name>
<evidence type="ECO:0000313" key="2">
    <source>
        <dbReference type="EMBL" id="SEI83499.1"/>
    </source>
</evidence>
<dbReference type="InterPro" id="IPR020843">
    <property type="entry name" value="ER"/>
</dbReference>
<dbReference type="Pfam" id="PF13602">
    <property type="entry name" value="ADH_zinc_N_2"/>
    <property type="match status" value="1"/>
</dbReference>
<dbReference type="Gene3D" id="3.90.180.10">
    <property type="entry name" value="Medium-chain alcohol dehydrogenases, catalytic domain"/>
    <property type="match status" value="1"/>
</dbReference>